<dbReference type="EMBL" id="BAAANF010000017">
    <property type="protein sequence ID" value="GAA1696960.1"/>
    <property type="molecule type" value="Genomic_DNA"/>
</dbReference>
<sequence>MVDVRASINNDKVTPTPIAARCGEEWKYAAVGQEHRRAVVAALIELAASDDWQDRADAGRALASFAEMPESQEPLLHLVLDVDNVFVTRVTAEALLARKDLAGFTIVAQALASADDQHGYYIDDAVNAVFMMFASERDQAMEACGALALDASAPVRQGAAELRGVLAAIEPLLYPQDPA</sequence>
<name>A0ABN2I1D8_9ACTN</name>
<dbReference type="InterPro" id="IPR016024">
    <property type="entry name" value="ARM-type_fold"/>
</dbReference>
<accession>A0ABN2I1D8</accession>
<dbReference type="Proteomes" id="UP001500280">
    <property type="component" value="Unassembled WGS sequence"/>
</dbReference>
<proteinExistence type="predicted"/>
<reference evidence="1 2" key="1">
    <citation type="journal article" date="2019" name="Int. J. Syst. Evol. Microbiol.">
        <title>The Global Catalogue of Microorganisms (GCM) 10K type strain sequencing project: providing services to taxonomists for standard genome sequencing and annotation.</title>
        <authorList>
            <consortium name="The Broad Institute Genomics Platform"/>
            <consortium name="The Broad Institute Genome Sequencing Center for Infectious Disease"/>
            <person name="Wu L."/>
            <person name="Ma J."/>
        </authorList>
    </citation>
    <scope>NUCLEOTIDE SEQUENCE [LARGE SCALE GENOMIC DNA]</scope>
    <source>
        <strain evidence="1 2">JCM 14307</strain>
    </source>
</reference>
<comment type="caution">
    <text evidence="1">The sequence shown here is derived from an EMBL/GenBank/DDBJ whole genome shotgun (WGS) entry which is preliminary data.</text>
</comment>
<organism evidence="1 2">
    <name type="scientific">Kribbella yunnanensis</name>
    <dbReference type="NCBI Taxonomy" id="190194"/>
    <lineage>
        <taxon>Bacteria</taxon>
        <taxon>Bacillati</taxon>
        <taxon>Actinomycetota</taxon>
        <taxon>Actinomycetes</taxon>
        <taxon>Propionibacteriales</taxon>
        <taxon>Kribbellaceae</taxon>
        <taxon>Kribbella</taxon>
    </lineage>
</organism>
<evidence type="ECO:0000313" key="2">
    <source>
        <dbReference type="Proteomes" id="UP001500280"/>
    </source>
</evidence>
<gene>
    <name evidence="1" type="ORF">GCM10009745_48900</name>
</gene>
<dbReference type="SUPFAM" id="SSF48371">
    <property type="entry name" value="ARM repeat"/>
    <property type="match status" value="1"/>
</dbReference>
<evidence type="ECO:0008006" key="3">
    <source>
        <dbReference type="Google" id="ProtNLM"/>
    </source>
</evidence>
<protein>
    <recommendedName>
        <fullName evidence="3">HEAT repeat domain-containing protein</fullName>
    </recommendedName>
</protein>
<dbReference type="Gene3D" id="1.25.10.10">
    <property type="entry name" value="Leucine-rich Repeat Variant"/>
    <property type="match status" value="1"/>
</dbReference>
<dbReference type="RefSeq" id="WP_344156321.1">
    <property type="nucleotide sequence ID" value="NZ_BAAANF010000017.1"/>
</dbReference>
<dbReference type="InterPro" id="IPR011989">
    <property type="entry name" value="ARM-like"/>
</dbReference>
<evidence type="ECO:0000313" key="1">
    <source>
        <dbReference type="EMBL" id="GAA1696960.1"/>
    </source>
</evidence>
<keyword evidence="2" id="KW-1185">Reference proteome</keyword>